<evidence type="ECO:0000313" key="2">
    <source>
        <dbReference type="Proteomes" id="UP001266357"/>
    </source>
</evidence>
<dbReference type="EMBL" id="JAVRIF010000002">
    <property type="protein sequence ID" value="MDT0602709.1"/>
    <property type="molecule type" value="Genomic_DNA"/>
</dbReference>
<dbReference type="Proteomes" id="UP001266357">
    <property type="component" value="Unassembled WGS sequence"/>
</dbReference>
<name>A0ABU2ZXP7_9GAMM</name>
<comment type="caution">
    <text evidence="1">The sequence shown here is derived from an EMBL/GenBank/DDBJ whole genome shotgun (WGS) entry which is preliminary data.</text>
</comment>
<keyword evidence="2" id="KW-1185">Reference proteome</keyword>
<accession>A0ABU2ZXP7</accession>
<organism evidence="1 2">
    <name type="scientific">Thalassotalea castellviae</name>
    <dbReference type="NCBI Taxonomy" id="3075612"/>
    <lineage>
        <taxon>Bacteria</taxon>
        <taxon>Pseudomonadati</taxon>
        <taxon>Pseudomonadota</taxon>
        <taxon>Gammaproteobacteria</taxon>
        <taxon>Alteromonadales</taxon>
        <taxon>Colwelliaceae</taxon>
        <taxon>Thalassotalea</taxon>
    </lineage>
</organism>
<gene>
    <name evidence="1" type="ORF">RM573_03820</name>
</gene>
<proteinExistence type="predicted"/>
<evidence type="ECO:0000313" key="1">
    <source>
        <dbReference type="EMBL" id="MDT0602709.1"/>
    </source>
</evidence>
<dbReference type="Gene3D" id="3.40.190.10">
    <property type="entry name" value="Periplasmic binding protein-like II"/>
    <property type="match status" value="2"/>
</dbReference>
<dbReference type="SUPFAM" id="SSF53850">
    <property type="entry name" value="Periplasmic binding protein-like II"/>
    <property type="match status" value="1"/>
</dbReference>
<sequence length="222" mass="25606">MWATDSWEGFTNRDGTGIYHEIFNKVFEHSPYNVSVQYLPWKRALNQVAINQAQVSGALPKSDKYLFADLPILTQPLSILTRAKQPLSLTQIKTLVGVWPLTYTEQLMQSDISQFLDGITAHYRADAMALLQKNKVDYYLDIRSILELHLASLPIEQQSHYQIQDLSTLNLYLIFSKDEQGIALKKYYDTTTKQLLEHNTLQAIYKKYNLSIKVDDKTITEN</sequence>
<reference evidence="1 2" key="1">
    <citation type="submission" date="2023-09" db="EMBL/GenBank/DDBJ databases">
        <authorList>
            <person name="Rey-Velasco X."/>
        </authorList>
    </citation>
    <scope>NUCLEOTIDE SEQUENCE [LARGE SCALE GENOMIC DNA]</scope>
    <source>
        <strain evidence="1 2">W431</strain>
    </source>
</reference>
<protein>
    <submittedName>
        <fullName evidence="1">Transporter substrate-binding domain-containing protein</fullName>
    </submittedName>
</protein>